<proteinExistence type="predicted"/>
<keyword evidence="1" id="KW-0472">Membrane</keyword>
<evidence type="ECO:0000256" key="1">
    <source>
        <dbReference type="SAM" id="Phobius"/>
    </source>
</evidence>
<sequence length="135" mass="15394">DSQRKSTKNIKICDFEIIGTLTTNWESAEDCVQQAGVAEIIQLSKMNPSFIKQIAKCGVIVYNITDDSDQVTEASWILNSLTQYIDKLKKDETVGVFLPPLFILLSTFMTWSLSKSLQPKIPDLPFTEKDYRKRK</sequence>
<feature type="non-terminal residue" evidence="2">
    <location>
        <position position="1"/>
    </location>
</feature>
<name>A0A1B6M1R3_9HEMI</name>
<dbReference type="AlphaFoldDB" id="A0A1B6M1R3"/>
<reference evidence="2" key="1">
    <citation type="submission" date="2015-11" db="EMBL/GenBank/DDBJ databases">
        <title>De novo transcriptome assembly of four potential Pierce s Disease insect vectors from Arizona vineyards.</title>
        <authorList>
            <person name="Tassone E.E."/>
        </authorList>
    </citation>
    <scope>NUCLEOTIDE SEQUENCE</scope>
</reference>
<accession>A0A1B6M1R3</accession>
<feature type="non-terminal residue" evidence="2">
    <location>
        <position position="135"/>
    </location>
</feature>
<evidence type="ECO:0000313" key="2">
    <source>
        <dbReference type="EMBL" id="JAT29852.1"/>
    </source>
</evidence>
<protein>
    <submittedName>
        <fullName evidence="2">Uncharacterized protein</fullName>
    </submittedName>
</protein>
<organism evidence="2">
    <name type="scientific">Graphocephala atropunctata</name>
    <dbReference type="NCBI Taxonomy" id="36148"/>
    <lineage>
        <taxon>Eukaryota</taxon>
        <taxon>Metazoa</taxon>
        <taxon>Ecdysozoa</taxon>
        <taxon>Arthropoda</taxon>
        <taxon>Hexapoda</taxon>
        <taxon>Insecta</taxon>
        <taxon>Pterygota</taxon>
        <taxon>Neoptera</taxon>
        <taxon>Paraneoptera</taxon>
        <taxon>Hemiptera</taxon>
        <taxon>Auchenorrhyncha</taxon>
        <taxon>Membracoidea</taxon>
        <taxon>Cicadellidae</taxon>
        <taxon>Cicadellinae</taxon>
        <taxon>Cicadellini</taxon>
        <taxon>Graphocephala</taxon>
    </lineage>
</organism>
<gene>
    <name evidence="2" type="ORF">g.49888</name>
</gene>
<feature type="transmembrane region" description="Helical" evidence="1">
    <location>
        <begin position="94"/>
        <end position="114"/>
    </location>
</feature>
<keyword evidence="1" id="KW-1133">Transmembrane helix</keyword>
<dbReference type="EMBL" id="GEBQ01010125">
    <property type="protein sequence ID" value="JAT29852.1"/>
    <property type="molecule type" value="Transcribed_RNA"/>
</dbReference>
<keyword evidence="1" id="KW-0812">Transmembrane</keyword>